<dbReference type="SUPFAM" id="SSF52374">
    <property type="entry name" value="Nucleotidylyl transferase"/>
    <property type="match status" value="1"/>
</dbReference>
<dbReference type="InterPro" id="IPR056411">
    <property type="entry name" value="CysS_C"/>
</dbReference>
<sequence>MSFHGEIAAAIGKRVSLRLRDEGEYPFRDLLGVLKDETTIITKDGQARTFAVADIAFFRVVPVFNRRDSDSAELELYDTRSRTLRKIAEPDADVTVYCCGPTVYRDAHVGNMRTFLLSDLAVRALEISGHQVKVIQNITDVGHMIENINENPSEDKVLQESKKQSVSAQEIALRYEERFHNDLAALNITPAHSYPRASESMKLIISSIEKLIANKSAYVGTDGNVYFDAASFATYGAVSGNKLEELQPGHRYEYSGDGGKRFHADWALWKLAHDRTEMVWDSPWGVGFPGWHIECTAMSLELLGESIDLHVGGIDLRFPHHENERAQTNSIAGKDVVRHWLHGEHLLFEGKKMAKSSGNVVLVNDLIGAGLDPLALRLALLENRYRSQIDLTWDALRAADALLKRWRKSMSQWGISELTKFDSEINELTMADLDTPRIILRLRAVEKDSTVGDQDKRAIFLYADQLLGLDLNRTLQSDQPISAEIESLLLSRAEARIKKNWIEADSLRDKLAELGIEVRDGVDGQSWERIN</sequence>
<evidence type="ECO:0000256" key="1">
    <source>
        <dbReference type="ARBA" id="ARBA00001947"/>
    </source>
</evidence>
<evidence type="ECO:0000256" key="5">
    <source>
        <dbReference type="ARBA" id="ARBA00022723"/>
    </source>
</evidence>
<dbReference type="GO" id="GO:0046872">
    <property type="term" value="F:metal ion binding"/>
    <property type="evidence" value="ECO:0007669"/>
    <property type="project" value="UniProtKB-KW"/>
</dbReference>
<dbReference type="Pfam" id="PF23493">
    <property type="entry name" value="CysS_C"/>
    <property type="match status" value="1"/>
</dbReference>
<comment type="cofactor">
    <cofactor evidence="1">
        <name>Zn(2+)</name>
        <dbReference type="ChEBI" id="CHEBI:29105"/>
    </cofactor>
</comment>
<dbReference type="AlphaFoldDB" id="A0A6J7EGM7"/>
<dbReference type="PANTHER" id="PTHR10890:SF3">
    <property type="entry name" value="CYSTEINE--TRNA LIGASE, CYTOPLASMIC"/>
    <property type="match status" value="1"/>
</dbReference>
<dbReference type="Pfam" id="PF01406">
    <property type="entry name" value="tRNA-synt_1e"/>
    <property type="match status" value="1"/>
</dbReference>
<dbReference type="Gene3D" id="3.40.50.620">
    <property type="entry name" value="HUPs"/>
    <property type="match status" value="1"/>
</dbReference>
<evidence type="ECO:0000256" key="8">
    <source>
        <dbReference type="ARBA" id="ARBA00022840"/>
    </source>
</evidence>
<protein>
    <recommendedName>
        <fullName evidence="3">Cysteine--tRNA ligase</fullName>
        <ecNumber evidence="2">6.1.1.16</ecNumber>
    </recommendedName>
    <alternativeName>
        <fullName evidence="11">Cysteinyl-tRNA synthetase</fullName>
    </alternativeName>
</protein>
<evidence type="ECO:0000256" key="6">
    <source>
        <dbReference type="ARBA" id="ARBA00022741"/>
    </source>
</evidence>
<dbReference type="PANTHER" id="PTHR10890">
    <property type="entry name" value="CYSTEINYL-TRNA SYNTHETASE"/>
    <property type="match status" value="1"/>
</dbReference>
<dbReference type="GO" id="GO:0005524">
    <property type="term" value="F:ATP binding"/>
    <property type="evidence" value="ECO:0007669"/>
    <property type="project" value="UniProtKB-KW"/>
</dbReference>
<evidence type="ECO:0000256" key="2">
    <source>
        <dbReference type="ARBA" id="ARBA00012832"/>
    </source>
</evidence>
<evidence type="ECO:0000313" key="14">
    <source>
        <dbReference type="EMBL" id="CAB4881381.1"/>
    </source>
</evidence>
<dbReference type="PRINTS" id="PR00983">
    <property type="entry name" value="TRNASYNTHCYS"/>
</dbReference>
<dbReference type="InterPro" id="IPR015803">
    <property type="entry name" value="Cys-tRNA-ligase"/>
</dbReference>
<keyword evidence="5" id="KW-0479">Metal-binding</keyword>
<evidence type="ECO:0000259" key="13">
    <source>
        <dbReference type="Pfam" id="PF23493"/>
    </source>
</evidence>
<dbReference type="NCBIfam" id="TIGR00435">
    <property type="entry name" value="cysS"/>
    <property type="match status" value="1"/>
</dbReference>
<evidence type="ECO:0000256" key="10">
    <source>
        <dbReference type="ARBA" id="ARBA00023146"/>
    </source>
</evidence>
<evidence type="ECO:0000256" key="4">
    <source>
        <dbReference type="ARBA" id="ARBA00022598"/>
    </source>
</evidence>
<dbReference type="InterPro" id="IPR009080">
    <property type="entry name" value="tRNAsynth_Ia_anticodon-bd"/>
</dbReference>
<feature type="domain" description="tRNA synthetases class I catalytic" evidence="12">
    <location>
        <begin position="92"/>
        <end position="399"/>
    </location>
</feature>
<accession>A0A6J7EGM7</accession>
<organism evidence="14">
    <name type="scientific">freshwater metagenome</name>
    <dbReference type="NCBI Taxonomy" id="449393"/>
    <lineage>
        <taxon>unclassified sequences</taxon>
        <taxon>metagenomes</taxon>
        <taxon>ecological metagenomes</taxon>
    </lineage>
</organism>
<proteinExistence type="inferred from homology"/>
<keyword evidence="10" id="KW-0030">Aminoacyl-tRNA synthetase</keyword>
<keyword evidence="7" id="KW-0862">Zinc</keyword>
<dbReference type="GO" id="GO:0005829">
    <property type="term" value="C:cytosol"/>
    <property type="evidence" value="ECO:0007669"/>
    <property type="project" value="TreeGrafter"/>
</dbReference>
<evidence type="ECO:0000256" key="3">
    <source>
        <dbReference type="ARBA" id="ARBA00014738"/>
    </source>
</evidence>
<dbReference type="InterPro" id="IPR032678">
    <property type="entry name" value="tRNA-synt_1_cat_dom"/>
</dbReference>
<evidence type="ECO:0000256" key="9">
    <source>
        <dbReference type="ARBA" id="ARBA00022917"/>
    </source>
</evidence>
<dbReference type="EC" id="6.1.1.16" evidence="2"/>
<keyword evidence="9" id="KW-0648">Protein biosynthesis</keyword>
<keyword evidence="6" id="KW-0547">Nucleotide-binding</keyword>
<name>A0A6J7EGM7_9ZZZZ</name>
<evidence type="ECO:0000259" key="12">
    <source>
        <dbReference type="Pfam" id="PF01406"/>
    </source>
</evidence>
<keyword evidence="4" id="KW-0436">Ligase</keyword>
<dbReference type="HAMAP" id="MF_00041">
    <property type="entry name" value="Cys_tRNA_synth"/>
    <property type="match status" value="1"/>
</dbReference>
<gene>
    <name evidence="14" type="ORF">UFOPK3482_00110</name>
</gene>
<reference evidence="14" key="1">
    <citation type="submission" date="2020-05" db="EMBL/GenBank/DDBJ databases">
        <authorList>
            <person name="Chiriac C."/>
            <person name="Salcher M."/>
            <person name="Ghai R."/>
            <person name="Kavagutti S V."/>
        </authorList>
    </citation>
    <scope>NUCLEOTIDE SEQUENCE</scope>
</reference>
<feature type="domain" description="Cysteinyl-tRNA ligase anticodon binding" evidence="13">
    <location>
        <begin position="481"/>
        <end position="527"/>
    </location>
</feature>
<dbReference type="GO" id="GO:0006423">
    <property type="term" value="P:cysteinyl-tRNA aminoacylation"/>
    <property type="evidence" value="ECO:0007669"/>
    <property type="project" value="InterPro"/>
</dbReference>
<dbReference type="InterPro" id="IPR024909">
    <property type="entry name" value="Cys-tRNA/MSH_ligase"/>
</dbReference>
<dbReference type="InterPro" id="IPR014729">
    <property type="entry name" value="Rossmann-like_a/b/a_fold"/>
</dbReference>
<dbReference type="SUPFAM" id="SSF47323">
    <property type="entry name" value="Anticodon-binding domain of a subclass of class I aminoacyl-tRNA synthetases"/>
    <property type="match status" value="1"/>
</dbReference>
<keyword evidence="8" id="KW-0067">ATP-binding</keyword>
<evidence type="ECO:0000256" key="11">
    <source>
        <dbReference type="ARBA" id="ARBA00031499"/>
    </source>
</evidence>
<evidence type="ECO:0000256" key="7">
    <source>
        <dbReference type="ARBA" id="ARBA00022833"/>
    </source>
</evidence>
<dbReference type="GO" id="GO:0004817">
    <property type="term" value="F:cysteine-tRNA ligase activity"/>
    <property type="evidence" value="ECO:0007669"/>
    <property type="project" value="UniProtKB-EC"/>
</dbReference>
<dbReference type="EMBL" id="CAFBLZ010000005">
    <property type="protein sequence ID" value="CAB4881381.1"/>
    <property type="molecule type" value="Genomic_DNA"/>
</dbReference>